<name>A0A2Z4IM88_9BACT</name>
<evidence type="ECO:0000313" key="1">
    <source>
        <dbReference type="EMBL" id="AWW31827.1"/>
    </source>
</evidence>
<dbReference type="RefSeq" id="WP_112785200.1">
    <property type="nucleotide sequence ID" value="NZ_CP030041.1"/>
</dbReference>
<gene>
    <name evidence="1" type="ORF">DN752_17755</name>
</gene>
<dbReference type="AlphaFoldDB" id="A0A2Z4IM88"/>
<dbReference type="Proteomes" id="UP000248688">
    <property type="component" value="Chromosome"/>
</dbReference>
<dbReference type="EMBL" id="CP030041">
    <property type="protein sequence ID" value="AWW31827.1"/>
    <property type="molecule type" value="Genomic_DNA"/>
</dbReference>
<evidence type="ECO:0000313" key="2">
    <source>
        <dbReference type="Proteomes" id="UP000248688"/>
    </source>
</evidence>
<reference evidence="1 2" key="1">
    <citation type="submission" date="2018-06" db="EMBL/GenBank/DDBJ databases">
        <title>Echinicola strongylocentroti sp. nov., isolated from a sea urchin Strongylocentrotus intermedius.</title>
        <authorList>
            <person name="Bae S.S."/>
        </authorList>
    </citation>
    <scope>NUCLEOTIDE SEQUENCE [LARGE SCALE GENOMIC DNA]</scope>
    <source>
        <strain evidence="1 2">MEBiC08714</strain>
    </source>
</reference>
<proteinExistence type="predicted"/>
<protein>
    <submittedName>
        <fullName evidence="1">Uncharacterized protein</fullName>
    </submittedName>
</protein>
<accession>A0A2Z4IM88</accession>
<dbReference type="KEGG" id="est:DN752_17755"/>
<dbReference type="OrthoDB" id="799931at2"/>
<organism evidence="1 2">
    <name type="scientific">Echinicola strongylocentroti</name>
    <dbReference type="NCBI Taxonomy" id="1795355"/>
    <lineage>
        <taxon>Bacteria</taxon>
        <taxon>Pseudomonadati</taxon>
        <taxon>Bacteroidota</taxon>
        <taxon>Cytophagia</taxon>
        <taxon>Cytophagales</taxon>
        <taxon>Cyclobacteriaceae</taxon>
        <taxon>Echinicola</taxon>
    </lineage>
</organism>
<sequence length="139" mass="16247">MNLEVLNILTNWTKRTEMMLRIEKKRLKVDDTEKLDRSLDHQVSQKANDLLEAELEFLVRGRFVDMGAGRARKIESTETNAQLLKIKKRRPKKWYSRTFYGRINDLQGILGYTLMEAAINSVKEPLESRSRGNVGRPRL</sequence>
<keyword evidence="2" id="KW-1185">Reference proteome</keyword>